<evidence type="ECO:0000256" key="2">
    <source>
        <dbReference type="ARBA" id="ARBA00005695"/>
    </source>
</evidence>
<feature type="chain" id="PRO_5039573578" evidence="4">
    <location>
        <begin position="24"/>
        <end position="538"/>
    </location>
</feature>
<dbReference type="CDD" id="cd08489">
    <property type="entry name" value="PBP2_NikA"/>
    <property type="match status" value="1"/>
</dbReference>
<dbReference type="InterPro" id="IPR011980">
    <property type="entry name" value="CntA-like"/>
</dbReference>
<dbReference type="PROSITE" id="PS01040">
    <property type="entry name" value="SBP_BACTERIAL_5"/>
    <property type="match status" value="1"/>
</dbReference>
<dbReference type="Pfam" id="PF00496">
    <property type="entry name" value="SBP_bac_5"/>
    <property type="match status" value="1"/>
</dbReference>
<keyword evidence="3 4" id="KW-0732">Signal</keyword>
<dbReference type="GO" id="GO:0030288">
    <property type="term" value="C:outer membrane-bounded periplasmic space"/>
    <property type="evidence" value="ECO:0007669"/>
    <property type="project" value="TreeGrafter"/>
</dbReference>
<dbReference type="Gene3D" id="3.40.190.10">
    <property type="entry name" value="Periplasmic binding protein-like II"/>
    <property type="match status" value="1"/>
</dbReference>
<evidence type="ECO:0000313" key="7">
    <source>
        <dbReference type="Proteomes" id="UP000095743"/>
    </source>
</evidence>
<evidence type="ECO:0000256" key="3">
    <source>
        <dbReference type="ARBA" id="ARBA00022729"/>
    </source>
</evidence>
<dbReference type="InterPro" id="IPR023765">
    <property type="entry name" value="SBP_5_CS"/>
</dbReference>
<dbReference type="GO" id="GO:0016151">
    <property type="term" value="F:nickel cation binding"/>
    <property type="evidence" value="ECO:0007669"/>
    <property type="project" value="InterPro"/>
</dbReference>
<organism evidence="6 7">
    <name type="scientific">Geosporobacter ferrireducens</name>
    <dbReference type="NCBI Taxonomy" id="1424294"/>
    <lineage>
        <taxon>Bacteria</taxon>
        <taxon>Bacillati</taxon>
        <taxon>Bacillota</taxon>
        <taxon>Clostridia</taxon>
        <taxon>Peptostreptococcales</taxon>
        <taxon>Thermotaleaceae</taxon>
        <taxon>Geosporobacter</taxon>
    </lineage>
</organism>
<dbReference type="EMBL" id="CP017269">
    <property type="protein sequence ID" value="AOT73225.1"/>
    <property type="molecule type" value="Genomic_DNA"/>
</dbReference>
<dbReference type="STRING" id="1424294.Gferi_20045"/>
<dbReference type="GO" id="GO:0020037">
    <property type="term" value="F:heme binding"/>
    <property type="evidence" value="ECO:0007669"/>
    <property type="project" value="InterPro"/>
</dbReference>
<dbReference type="SUPFAM" id="SSF53850">
    <property type="entry name" value="Periplasmic binding protein-like II"/>
    <property type="match status" value="1"/>
</dbReference>
<accession>A0A1D8GQK0</accession>
<gene>
    <name evidence="6" type="ORF">Gferi_20045</name>
</gene>
<dbReference type="GO" id="GO:0015675">
    <property type="term" value="P:nickel cation transport"/>
    <property type="evidence" value="ECO:0007669"/>
    <property type="project" value="InterPro"/>
</dbReference>
<keyword evidence="7" id="KW-1185">Reference proteome</keyword>
<dbReference type="GO" id="GO:0043190">
    <property type="term" value="C:ATP-binding cassette (ABC) transporter complex"/>
    <property type="evidence" value="ECO:0007669"/>
    <property type="project" value="InterPro"/>
</dbReference>
<dbReference type="PANTHER" id="PTHR30290:SF37">
    <property type="entry name" value="NICKEL-BINDING PERIPLASMIC PROTEIN"/>
    <property type="match status" value="1"/>
</dbReference>
<comment type="similarity">
    <text evidence="2">Belongs to the bacterial solute-binding protein 5 family.</text>
</comment>
<evidence type="ECO:0000259" key="5">
    <source>
        <dbReference type="Pfam" id="PF00496"/>
    </source>
</evidence>
<dbReference type="OrthoDB" id="9772924at2"/>
<name>A0A1D8GQK0_9FIRM</name>
<reference evidence="6 7" key="1">
    <citation type="submission" date="2016-09" db="EMBL/GenBank/DDBJ databases">
        <title>Genomic analysis reveals versatility of anaerobic energy metabolism of Geosporobacter ferrireducens IRF9 of phylum Firmicutes.</title>
        <authorList>
            <person name="Kim S.-J."/>
        </authorList>
    </citation>
    <scope>NUCLEOTIDE SEQUENCE [LARGE SCALE GENOMIC DNA]</scope>
    <source>
        <strain evidence="6 7">IRF9</strain>
    </source>
</reference>
<dbReference type="Proteomes" id="UP000095743">
    <property type="component" value="Chromosome"/>
</dbReference>
<dbReference type="PANTHER" id="PTHR30290">
    <property type="entry name" value="PERIPLASMIC BINDING COMPONENT OF ABC TRANSPORTER"/>
    <property type="match status" value="1"/>
</dbReference>
<dbReference type="PIRSF" id="PIRSF002741">
    <property type="entry name" value="MppA"/>
    <property type="match status" value="1"/>
</dbReference>
<dbReference type="InterPro" id="IPR000914">
    <property type="entry name" value="SBP_5_dom"/>
</dbReference>
<dbReference type="AlphaFoldDB" id="A0A1D8GQK0"/>
<feature type="signal peptide" evidence="4">
    <location>
        <begin position="1"/>
        <end position="23"/>
    </location>
</feature>
<dbReference type="NCBIfam" id="TIGR02294">
    <property type="entry name" value="nickel_nikA"/>
    <property type="match status" value="1"/>
</dbReference>
<dbReference type="GO" id="GO:0015833">
    <property type="term" value="P:peptide transport"/>
    <property type="evidence" value="ECO:0007669"/>
    <property type="project" value="TreeGrafter"/>
</dbReference>
<evidence type="ECO:0000256" key="4">
    <source>
        <dbReference type="SAM" id="SignalP"/>
    </source>
</evidence>
<evidence type="ECO:0000256" key="1">
    <source>
        <dbReference type="ARBA" id="ARBA00004193"/>
    </source>
</evidence>
<dbReference type="InterPro" id="IPR030678">
    <property type="entry name" value="Peptide/Ni-bd"/>
</dbReference>
<feature type="domain" description="Solute-binding protein family 5" evidence="5">
    <location>
        <begin position="84"/>
        <end position="455"/>
    </location>
</feature>
<proteinExistence type="inferred from homology"/>
<dbReference type="InterPro" id="IPR039424">
    <property type="entry name" value="SBP_5"/>
</dbReference>
<comment type="subcellular location">
    <subcellularLocation>
        <location evidence="1">Cell membrane</location>
        <topology evidence="1">Lipid-anchor</topology>
    </subcellularLocation>
</comment>
<protein>
    <submittedName>
        <fullName evidence="6">Nickel ABC transporter, nickel/metallophore periplasmic binding protein</fullName>
    </submittedName>
</protein>
<dbReference type="PROSITE" id="PS51257">
    <property type="entry name" value="PROKAR_LIPOPROTEIN"/>
    <property type="match status" value="1"/>
</dbReference>
<sequence length="538" mass="60990">MVLRKNRFYLSMTALVFICALLAAGCGAPSNKPANQETEMKEEKVFTIAWQRDIGVLNPHLYNSQMFAQDFIYENLLKYGKDGKIEPALAESWEISEDGKEYTFTLRKGVKFSDGSDFNAEIVKKNYDAVLKAKDNHSWLELVSQIESTEVVDPYTFKITLSNPYYPALQELTLVRPMRFLGAAGFPESGETSEEIKEPIGTGPWVLAEHKKDEYAVFVRNEHYWGTKPKIDKVIVKVIPDGDTITAAFENKEIDMIYGSGLISMDTFNHLRESGNYDTQISHPLLTRVIGLNSNKGVTNELPVRLALQYAVNKPEIIDSIFYGTEKIAHSLFAKNFPYCDINLEEREFNLEKAQQLLEEAGWKNPAGKEFREKDGKTLEIDMCFDGANNIDKTIVQILQAQYKKAGIKLNLIGEESQSFAQRQKDGNFGMIIGETWGTPYDPHSMVASMRAPSHFDYQAQAGLPMKKEIDEKIGQVLITTDEVTRQQMYNEILGTLHDQAVYLPISYTTNIAVYHKNVEGVEFNNSYEIPLINIDKK</sequence>
<dbReference type="GO" id="GO:1904680">
    <property type="term" value="F:peptide transmembrane transporter activity"/>
    <property type="evidence" value="ECO:0007669"/>
    <property type="project" value="TreeGrafter"/>
</dbReference>
<dbReference type="Gene3D" id="3.10.105.10">
    <property type="entry name" value="Dipeptide-binding Protein, Domain 3"/>
    <property type="match status" value="1"/>
</dbReference>
<evidence type="ECO:0000313" key="6">
    <source>
        <dbReference type="EMBL" id="AOT73225.1"/>
    </source>
</evidence>
<dbReference type="KEGG" id="gfe:Gferi_20045"/>